<accession>A0A9P7K2D5</accession>
<feature type="region of interest" description="Disordered" evidence="1">
    <location>
        <begin position="1"/>
        <end position="24"/>
    </location>
</feature>
<name>A0A9P7K2D5_9AGAR</name>
<reference evidence="2" key="1">
    <citation type="submission" date="2021-02" db="EMBL/GenBank/DDBJ databases">
        <authorList>
            <person name="Nieuwenhuis M."/>
            <person name="Van De Peppel L.J.J."/>
        </authorList>
    </citation>
    <scope>NUCLEOTIDE SEQUENCE</scope>
    <source>
        <strain evidence="2">D49</strain>
    </source>
</reference>
<dbReference type="Proteomes" id="UP000717328">
    <property type="component" value="Unassembled WGS sequence"/>
</dbReference>
<dbReference type="OrthoDB" id="3269111at2759"/>
<gene>
    <name evidence="2" type="ORF">H0H81_004910</name>
</gene>
<dbReference type="EMBL" id="JABCKI010006959">
    <property type="protein sequence ID" value="KAG5633840.1"/>
    <property type="molecule type" value="Genomic_DNA"/>
</dbReference>
<comment type="caution">
    <text evidence="2">The sequence shown here is derived from an EMBL/GenBank/DDBJ whole genome shotgun (WGS) entry which is preliminary data.</text>
</comment>
<evidence type="ECO:0000313" key="3">
    <source>
        <dbReference type="Proteomes" id="UP000717328"/>
    </source>
</evidence>
<evidence type="ECO:0000313" key="2">
    <source>
        <dbReference type="EMBL" id="KAG5633840.1"/>
    </source>
</evidence>
<evidence type="ECO:0000256" key="1">
    <source>
        <dbReference type="SAM" id="MobiDB-lite"/>
    </source>
</evidence>
<dbReference type="AlphaFoldDB" id="A0A9P7K2D5"/>
<proteinExistence type="predicted"/>
<organism evidence="2 3">
    <name type="scientific">Sphagnurus paluster</name>
    <dbReference type="NCBI Taxonomy" id="117069"/>
    <lineage>
        <taxon>Eukaryota</taxon>
        <taxon>Fungi</taxon>
        <taxon>Dikarya</taxon>
        <taxon>Basidiomycota</taxon>
        <taxon>Agaricomycotina</taxon>
        <taxon>Agaricomycetes</taxon>
        <taxon>Agaricomycetidae</taxon>
        <taxon>Agaricales</taxon>
        <taxon>Tricholomatineae</taxon>
        <taxon>Lyophyllaceae</taxon>
        <taxon>Sphagnurus</taxon>
    </lineage>
</organism>
<reference evidence="2" key="2">
    <citation type="submission" date="2021-10" db="EMBL/GenBank/DDBJ databases">
        <title>Phylogenomics reveals ancestral predisposition of the termite-cultivated fungus Termitomyces towards a domesticated lifestyle.</title>
        <authorList>
            <person name="Auxier B."/>
            <person name="Grum-Grzhimaylo A."/>
            <person name="Cardenas M.E."/>
            <person name="Lodge J.D."/>
            <person name="Laessoe T."/>
            <person name="Pedersen O."/>
            <person name="Smith M.E."/>
            <person name="Kuyper T.W."/>
            <person name="Franco-Molano E.A."/>
            <person name="Baroni T.J."/>
            <person name="Aanen D.K."/>
        </authorList>
    </citation>
    <scope>NUCLEOTIDE SEQUENCE</scope>
    <source>
        <strain evidence="2">D49</strain>
    </source>
</reference>
<feature type="compositionally biased region" description="Polar residues" evidence="1">
    <location>
        <begin position="1"/>
        <end position="11"/>
    </location>
</feature>
<keyword evidence="3" id="KW-1185">Reference proteome</keyword>
<protein>
    <submittedName>
        <fullName evidence="2">Uncharacterized protein</fullName>
    </submittedName>
</protein>
<sequence length="185" mass="20996">MLTCRQSQQQVAEEPEEDNGWGPSIYNDGDGIQLTVTFTPKIVPGAKKRRNAKPASFTEVVYIHEDYGIAEFLISITRLFDCKDLLDTSWLYHQRKYDEVDSFCLAYTIPRSGLNNFSFTMKTSKTDYAEMIKQACMKAKPNIKVFLTENEPSADDDDDNSSDDDEVAAVAKKKHKVCHCGLPYM</sequence>